<dbReference type="SUPFAM" id="SSF53067">
    <property type="entry name" value="Actin-like ATPase domain"/>
    <property type="match status" value="1"/>
</dbReference>
<sequence length="309" mass="32849">MAYIAGIELGGTTCVAAISDVENPEIIVERKEFNTGNVPASTLSNLVGFLQQLLKKYGAESFKAIAIASFGPIDLRKESPKYGYITSTPKPGWQNVDVVGVFMKAFPKVPVVFETDVNTPAIAEATITGGSRLQNVVYITVGTGVGVGVHINGSPVHGLLHPEAGHMIVGVMPADTYPGGCPFHKNCIEGMVNSNALAARAGVQPSELGTLPDSHRVWEIAGYYLGVLCVNLTYLLSPDVIILGGGVMQRNVLFEKCRKNFKQLNAGYVLVEKFQTDEGLNEYICGSKFGNNAGIIGALLMAKSAVKST</sequence>
<dbReference type="PANTHER" id="PTHR42742">
    <property type="entry name" value="TRANSCRIPTIONAL REPRESSOR MPRA"/>
    <property type="match status" value="1"/>
</dbReference>
<evidence type="ECO:0000256" key="8">
    <source>
        <dbReference type="ARBA" id="ARBA00022840"/>
    </source>
</evidence>
<dbReference type="EMBL" id="CACRXK020000217">
    <property type="protein sequence ID" value="CAB3979654.1"/>
    <property type="molecule type" value="Genomic_DNA"/>
</dbReference>
<evidence type="ECO:0000256" key="7">
    <source>
        <dbReference type="ARBA" id="ARBA00022833"/>
    </source>
</evidence>
<evidence type="ECO:0000256" key="10">
    <source>
        <dbReference type="ARBA" id="ARBA00023277"/>
    </source>
</evidence>
<dbReference type="InterPro" id="IPR000600">
    <property type="entry name" value="ROK"/>
</dbReference>
<keyword evidence="9" id="KW-0460">Magnesium</keyword>
<keyword evidence="6" id="KW-0418">Kinase</keyword>
<dbReference type="EC" id="2.7.1.4" evidence="11"/>
<evidence type="ECO:0000256" key="9">
    <source>
        <dbReference type="ARBA" id="ARBA00022842"/>
    </source>
</evidence>
<dbReference type="Pfam" id="PF00480">
    <property type="entry name" value="ROK"/>
    <property type="match status" value="1"/>
</dbReference>
<dbReference type="Proteomes" id="UP001152795">
    <property type="component" value="Unassembled WGS sequence"/>
</dbReference>
<keyword evidence="4" id="KW-0479">Metal-binding</keyword>
<dbReference type="AlphaFoldDB" id="A0A7D9D9Q7"/>
<keyword evidence="5" id="KW-0547">Nucleotide-binding</keyword>
<keyword evidence="8" id="KW-0067">ATP-binding</keyword>
<dbReference type="InterPro" id="IPR043129">
    <property type="entry name" value="ATPase_NBD"/>
</dbReference>
<evidence type="ECO:0000256" key="12">
    <source>
        <dbReference type="ARBA" id="ARBA00048451"/>
    </source>
</evidence>
<dbReference type="FunFam" id="3.30.420.40:FF:000153">
    <property type="entry name" value="Putative fructokinase"/>
    <property type="match status" value="1"/>
</dbReference>
<dbReference type="OrthoDB" id="10260668at2759"/>
<gene>
    <name evidence="13" type="ORF">PACLA_8A029356</name>
</gene>
<evidence type="ECO:0000256" key="4">
    <source>
        <dbReference type="ARBA" id="ARBA00022723"/>
    </source>
</evidence>
<comment type="cofactor">
    <cofactor evidence="1">
        <name>Mg(2+)</name>
        <dbReference type="ChEBI" id="CHEBI:18420"/>
    </cofactor>
</comment>
<accession>A0A7D9D9Q7</accession>
<comment type="catalytic activity">
    <reaction evidence="12">
        <text>D-fructose + ATP = D-fructose 6-phosphate + ADP + H(+)</text>
        <dbReference type="Rhea" id="RHEA:16125"/>
        <dbReference type="ChEBI" id="CHEBI:15378"/>
        <dbReference type="ChEBI" id="CHEBI:30616"/>
        <dbReference type="ChEBI" id="CHEBI:37721"/>
        <dbReference type="ChEBI" id="CHEBI:61527"/>
        <dbReference type="ChEBI" id="CHEBI:456216"/>
        <dbReference type="EC" id="2.7.1.4"/>
    </reaction>
</comment>
<keyword evidence="10" id="KW-0119">Carbohydrate metabolism</keyword>
<evidence type="ECO:0000256" key="1">
    <source>
        <dbReference type="ARBA" id="ARBA00001946"/>
    </source>
</evidence>
<dbReference type="PANTHER" id="PTHR42742:SF3">
    <property type="entry name" value="FRUCTOKINASE"/>
    <property type="match status" value="1"/>
</dbReference>
<evidence type="ECO:0000256" key="6">
    <source>
        <dbReference type="ARBA" id="ARBA00022777"/>
    </source>
</evidence>
<dbReference type="CDD" id="cd24067">
    <property type="entry name" value="ASKHA_NBD_ROK_BsFRK-like"/>
    <property type="match status" value="1"/>
</dbReference>
<evidence type="ECO:0000256" key="2">
    <source>
        <dbReference type="ARBA" id="ARBA00006479"/>
    </source>
</evidence>
<dbReference type="FunFam" id="3.30.420.40:FF:000136">
    <property type="entry name" value="Putative fructokinase"/>
    <property type="match status" value="1"/>
</dbReference>
<dbReference type="GO" id="GO:0005524">
    <property type="term" value="F:ATP binding"/>
    <property type="evidence" value="ECO:0007669"/>
    <property type="project" value="UniProtKB-KW"/>
</dbReference>
<dbReference type="InterPro" id="IPR049874">
    <property type="entry name" value="ROK_cs"/>
</dbReference>
<evidence type="ECO:0000256" key="5">
    <source>
        <dbReference type="ARBA" id="ARBA00022741"/>
    </source>
</evidence>
<name>A0A7D9D9Q7_PARCT</name>
<keyword evidence="14" id="KW-1185">Reference proteome</keyword>
<organism evidence="13 14">
    <name type="scientific">Paramuricea clavata</name>
    <name type="common">Red gorgonian</name>
    <name type="synonym">Violescent sea-whip</name>
    <dbReference type="NCBI Taxonomy" id="317549"/>
    <lineage>
        <taxon>Eukaryota</taxon>
        <taxon>Metazoa</taxon>
        <taxon>Cnidaria</taxon>
        <taxon>Anthozoa</taxon>
        <taxon>Octocorallia</taxon>
        <taxon>Malacalcyonacea</taxon>
        <taxon>Plexauridae</taxon>
        <taxon>Paramuricea</taxon>
    </lineage>
</organism>
<keyword evidence="7" id="KW-0862">Zinc</keyword>
<comment type="similarity">
    <text evidence="2">Belongs to the ROK (NagC/XylR) family.</text>
</comment>
<reference evidence="13" key="1">
    <citation type="submission" date="2020-04" db="EMBL/GenBank/DDBJ databases">
        <authorList>
            <person name="Alioto T."/>
            <person name="Alioto T."/>
            <person name="Gomez Garrido J."/>
        </authorList>
    </citation>
    <scope>NUCLEOTIDE SEQUENCE</scope>
    <source>
        <strain evidence="13">A484AB</strain>
    </source>
</reference>
<comment type="caution">
    <text evidence="13">The sequence shown here is derived from an EMBL/GenBank/DDBJ whole genome shotgun (WGS) entry which is preliminary data.</text>
</comment>
<proteinExistence type="inferred from homology"/>
<dbReference type="GO" id="GO:0046872">
    <property type="term" value="F:metal ion binding"/>
    <property type="evidence" value="ECO:0007669"/>
    <property type="project" value="UniProtKB-KW"/>
</dbReference>
<evidence type="ECO:0000256" key="3">
    <source>
        <dbReference type="ARBA" id="ARBA00022679"/>
    </source>
</evidence>
<dbReference type="Gene3D" id="3.30.420.40">
    <property type="match status" value="2"/>
</dbReference>
<protein>
    <recommendedName>
        <fullName evidence="11">fructokinase</fullName>
        <ecNumber evidence="11">2.7.1.4</ecNumber>
    </recommendedName>
</protein>
<dbReference type="InterPro" id="IPR051804">
    <property type="entry name" value="Carb_Metab_Reg_Kinase/Isom"/>
</dbReference>
<dbReference type="PROSITE" id="PS01125">
    <property type="entry name" value="ROK"/>
    <property type="match status" value="1"/>
</dbReference>
<evidence type="ECO:0000313" key="13">
    <source>
        <dbReference type="EMBL" id="CAB3979654.1"/>
    </source>
</evidence>
<dbReference type="GO" id="GO:0008865">
    <property type="term" value="F:fructokinase activity"/>
    <property type="evidence" value="ECO:0007669"/>
    <property type="project" value="UniProtKB-EC"/>
</dbReference>
<evidence type="ECO:0000256" key="11">
    <source>
        <dbReference type="ARBA" id="ARBA00038887"/>
    </source>
</evidence>
<evidence type="ECO:0000313" key="14">
    <source>
        <dbReference type="Proteomes" id="UP001152795"/>
    </source>
</evidence>
<keyword evidence="3" id="KW-0808">Transferase</keyword>